<keyword evidence="3" id="KW-1185">Reference proteome</keyword>
<protein>
    <submittedName>
        <fullName evidence="2">Uncharacterized protein</fullName>
    </submittedName>
</protein>
<proteinExistence type="predicted"/>
<dbReference type="AlphaFoldDB" id="A0A392STR6"/>
<reference evidence="2 3" key="1">
    <citation type="journal article" date="2018" name="Front. Plant Sci.">
        <title>Red Clover (Trifolium pratense) and Zigzag Clover (T. medium) - A Picture of Genomic Similarities and Differences.</title>
        <authorList>
            <person name="Dluhosova J."/>
            <person name="Istvanek J."/>
            <person name="Nedelnik J."/>
            <person name="Repkova J."/>
        </authorList>
    </citation>
    <scope>NUCLEOTIDE SEQUENCE [LARGE SCALE GENOMIC DNA]</scope>
    <source>
        <strain evidence="3">cv. 10/8</strain>
        <tissue evidence="2">Leaf</tissue>
    </source>
</reference>
<feature type="region of interest" description="Disordered" evidence="1">
    <location>
        <begin position="57"/>
        <end position="83"/>
    </location>
</feature>
<feature type="non-terminal residue" evidence="2">
    <location>
        <position position="83"/>
    </location>
</feature>
<evidence type="ECO:0000256" key="1">
    <source>
        <dbReference type="SAM" id="MobiDB-lite"/>
    </source>
</evidence>
<name>A0A392STR6_9FABA</name>
<organism evidence="2 3">
    <name type="scientific">Trifolium medium</name>
    <dbReference type="NCBI Taxonomy" id="97028"/>
    <lineage>
        <taxon>Eukaryota</taxon>
        <taxon>Viridiplantae</taxon>
        <taxon>Streptophyta</taxon>
        <taxon>Embryophyta</taxon>
        <taxon>Tracheophyta</taxon>
        <taxon>Spermatophyta</taxon>
        <taxon>Magnoliopsida</taxon>
        <taxon>eudicotyledons</taxon>
        <taxon>Gunneridae</taxon>
        <taxon>Pentapetalae</taxon>
        <taxon>rosids</taxon>
        <taxon>fabids</taxon>
        <taxon>Fabales</taxon>
        <taxon>Fabaceae</taxon>
        <taxon>Papilionoideae</taxon>
        <taxon>50 kb inversion clade</taxon>
        <taxon>NPAAA clade</taxon>
        <taxon>Hologalegina</taxon>
        <taxon>IRL clade</taxon>
        <taxon>Trifolieae</taxon>
        <taxon>Trifolium</taxon>
    </lineage>
</organism>
<evidence type="ECO:0000313" key="3">
    <source>
        <dbReference type="Proteomes" id="UP000265520"/>
    </source>
</evidence>
<dbReference type="Proteomes" id="UP000265520">
    <property type="component" value="Unassembled WGS sequence"/>
</dbReference>
<evidence type="ECO:0000313" key="2">
    <source>
        <dbReference type="EMBL" id="MCI52243.1"/>
    </source>
</evidence>
<sequence>MVTAPIVYVGHPFVISFLCKRLWVPTRSRDEIRGPIEPIEKKFFWKAQKAAEQLHMQSMQQHRQHQVPPHIPQHHQYTDFEMG</sequence>
<comment type="caution">
    <text evidence="2">The sequence shown here is derived from an EMBL/GenBank/DDBJ whole genome shotgun (WGS) entry which is preliminary data.</text>
</comment>
<dbReference type="EMBL" id="LXQA010444362">
    <property type="protein sequence ID" value="MCI52243.1"/>
    <property type="molecule type" value="Genomic_DNA"/>
</dbReference>
<accession>A0A392STR6</accession>